<accession>A0A6J2YT27</accession>
<dbReference type="SMART" id="SM00587">
    <property type="entry name" value="CHK"/>
    <property type="match status" value="1"/>
</dbReference>
<dbReference type="AlphaFoldDB" id="A0A6J2YT27"/>
<reference evidence="3" key="1">
    <citation type="submission" date="2025-08" db="UniProtKB">
        <authorList>
            <consortium name="RefSeq"/>
        </authorList>
    </citation>
    <scope>IDENTIFICATION</scope>
    <source>
        <tissue evidence="3">Gonads</tissue>
    </source>
</reference>
<dbReference type="RefSeq" id="XP_030766424.1">
    <property type="nucleotide sequence ID" value="XM_030910564.1"/>
</dbReference>
<dbReference type="Pfam" id="PF02958">
    <property type="entry name" value="EcKL"/>
    <property type="match status" value="1"/>
</dbReference>
<dbReference type="GeneID" id="115890359"/>
<dbReference type="SUPFAM" id="SSF56112">
    <property type="entry name" value="Protein kinase-like (PK-like)"/>
    <property type="match status" value="1"/>
</dbReference>
<dbReference type="OrthoDB" id="8250698at2759"/>
<evidence type="ECO:0000313" key="3">
    <source>
        <dbReference type="RefSeq" id="XP_030766424.1"/>
    </source>
</evidence>
<organism evidence="2 3">
    <name type="scientific">Sitophilus oryzae</name>
    <name type="common">Rice weevil</name>
    <name type="synonym">Curculio oryzae</name>
    <dbReference type="NCBI Taxonomy" id="7048"/>
    <lineage>
        <taxon>Eukaryota</taxon>
        <taxon>Metazoa</taxon>
        <taxon>Ecdysozoa</taxon>
        <taxon>Arthropoda</taxon>
        <taxon>Hexapoda</taxon>
        <taxon>Insecta</taxon>
        <taxon>Pterygota</taxon>
        <taxon>Neoptera</taxon>
        <taxon>Endopterygota</taxon>
        <taxon>Coleoptera</taxon>
        <taxon>Polyphaga</taxon>
        <taxon>Cucujiformia</taxon>
        <taxon>Curculionidae</taxon>
        <taxon>Dryophthorinae</taxon>
        <taxon>Sitophilus</taxon>
    </lineage>
</organism>
<proteinExistence type="predicted"/>
<dbReference type="InterPro" id="IPR011009">
    <property type="entry name" value="Kinase-like_dom_sf"/>
</dbReference>
<dbReference type="InterPro" id="IPR015897">
    <property type="entry name" value="CHK_kinase-like"/>
</dbReference>
<evidence type="ECO:0000313" key="2">
    <source>
        <dbReference type="Proteomes" id="UP000504635"/>
    </source>
</evidence>
<sequence>MFPTRNTFLREIYVYETLFPEFQNFQEQYHISKPFNSTPKYYGSSSEDLNEMIVLENLKESKYKLHTRREPMDSHHLSLVMAEYARLHAVSLAMRKLDPEKFKELSDKVKLNVLMEHEMKKDRPIDQVFSDKKANVMFEPVFEVLKGREKELEAVEKFSKDGMKLFFESYTEDSGLKVISHSDCWSANMLFKYEDESYPTIPTKVCLIDWQLASLAPPIFDISYFFYICAGKKDLNNYMRFLNVYHTVLGDSLKDFGLDIEEIYPYDRFESDWRKLSKMGYFMTIVMLMQCLSETKTHNFEEMADKGQDIYDMNQRKQEISDVYRQRMGDLVEFLVKNQLL</sequence>
<name>A0A6J2YT27_SITOR</name>
<dbReference type="PANTHER" id="PTHR11012:SF30">
    <property type="entry name" value="PROTEIN KINASE-LIKE DOMAIN-CONTAINING"/>
    <property type="match status" value="1"/>
</dbReference>
<protein>
    <submittedName>
        <fullName evidence="3">Uncharacterized protein LOC115890359 isoform X2</fullName>
    </submittedName>
</protein>
<dbReference type="PANTHER" id="PTHR11012">
    <property type="entry name" value="PROTEIN KINASE-LIKE DOMAIN-CONTAINING"/>
    <property type="match status" value="1"/>
</dbReference>
<gene>
    <name evidence="3" type="primary">LOC115890359</name>
</gene>
<feature type="domain" description="CHK kinase-like" evidence="1">
    <location>
        <begin position="53"/>
        <end position="255"/>
    </location>
</feature>
<dbReference type="Gene3D" id="3.90.1200.10">
    <property type="match status" value="1"/>
</dbReference>
<keyword evidence="2" id="KW-1185">Reference proteome</keyword>
<dbReference type="InterPro" id="IPR004119">
    <property type="entry name" value="EcKL"/>
</dbReference>
<dbReference type="Proteomes" id="UP000504635">
    <property type="component" value="Unplaced"/>
</dbReference>
<evidence type="ECO:0000259" key="1">
    <source>
        <dbReference type="SMART" id="SM00587"/>
    </source>
</evidence>